<dbReference type="InterPro" id="IPR036397">
    <property type="entry name" value="RNaseH_sf"/>
</dbReference>
<evidence type="ECO:0000256" key="3">
    <source>
        <dbReference type="ARBA" id="ARBA00022722"/>
    </source>
</evidence>
<dbReference type="GO" id="GO:0004527">
    <property type="term" value="F:exonuclease activity"/>
    <property type="evidence" value="ECO:0007669"/>
    <property type="project" value="UniProtKB-KW"/>
</dbReference>
<dbReference type="InterPro" id="IPR013520">
    <property type="entry name" value="Ribonucl_H"/>
</dbReference>
<protein>
    <recommendedName>
        <fullName evidence="8">Exonuclease domain-containing protein</fullName>
    </recommendedName>
</protein>
<dbReference type="EMBL" id="JALJOR010000003">
    <property type="protein sequence ID" value="KAK9820565.1"/>
    <property type="molecule type" value="Genomic_DNA"/>
</dbReference>
<accession>A0AAW1QH20</accession>
<dbReference type="FunFam" id="3.30.420.10:FF:000019">
    <property type="entry name" value="RNA exonuclease NEF-sp"/>
    <property type="match status" value="1"/>
</dbReference>
<dbReference type="PANTHER" id="PTHR12801">
    <property type="entry name" value="RNA EXONUCLEASE REXO1 / RECO3 FAMILY MEMBER-RELATED"/>
    <property type="match status" value="1"/>
</dbReference>
<comment type="caution">
    <text evidence="9">The sequence shown here is derived from an EMBL/GenBank/DDBJ whole genome shotgun (WGS) entry which is preliminary data.</text>
</comment>
<comment type="subcellular location">
    <subcellularLocation>
        <location evidence="1">Nucleus</location>
    </subcellularLocation>
</comment>
<evidence type="ECO:0000256" key="6">
    <source>
        <dbReference type="ARBA" id="ARBA00023242"/>
    </source>
</evidence>
<dbReference type="Gene3D" id="3.30.420.10">
    <property type="entry name" value="Ribonuclease H-like superfamily/Ribonuclease H"/>
    <property type="match status" value="1"/>
</dbReference>
<gene>
    <name evidence="9" type="ORF">WJX72_011714</name>
</gene>
<evidence type="ECO:0000313" key="9">
    <source>
        <dbReference type="EMBL" id="KAK9820565.1"/>
    </source>
</evidence>
<evidence type="ECO:0000313" key="10">
    <source>
        <dbReference type="Proteomes" id="UP001489004"/>
    </source>
</evidence>
<feature type="compositionally biased region" description="Polar residues" evidence="7">
    <location>
        <begin position="18"/>
        <end position="27"/>
    </location>
</feature>
<feature type="compositionally biased region" description="Acidic residues" evidence="7">
    <location>
        <begin position="1"/>
        <end position="12"/>
    </location>
</feature>
<dbReference type="CDD" id="cd06145">
    <property type="entry name" value="REX1_like"/>
    <property type="match status" value="1"/>
</dbReference>
<dbReference type="Pfam" id="PF00929">
    <property type="entry name" value="RNase_T"/>
    <property type="match status" value="1"/>
</dbReference>
<evidence type="ECO:0000256" key="1">
    <source>
        <dbReference type="ARBA" id="ARBA00004123"/>
    </source>
</evidence>
<dbReference type="Proteomes" id="UP001489004">
    <property type="component" value="Unassembled WGS sequence"/>
</dbReference>
<organism evidence="9 10">
    <name type="scientific">[Myrmecia] bisecta</name>
    <dbReference type="NCBI Taxonomy" id="41462"/>
    <lineage>
        <taxon>Eukaryota</taxon>
        <taxon>Viridiplantae</taxon>
        <taxon>Chlorophyta</taxon>
        <taxon>core chlorophytes</taxon>
        <taxon>Trebouxiophyceae</taxon>
        <taxon>Trebouxiales</taxon>
        <taxon>Trebouxiaceae</taxon>
        <taxon>Myrmecia</taxon>
    </lineage>
</organism>
<keyword evidence="3" id="KW-0540">Nuclease</keyword>
<evidence type="ECO:0000256" key="4">
    <source>
        <dbReference type="ARBA" id="ARBA00022801"/>
    </source>
</evidence>
<keyword evidence="6" id="KW-0539">Nucleus</keyword>
<name>A0AAW1QH20_9CHLO</name>
<sequence length="598" mass="66097">MADELEEGEIQEDVAVTDQRNSPQSTARKVYLRVPSPPPSPVLSSVRPKKKKRKLTPPAATETKPGTQQTAGQKVLDQIYGQQGRAEVQIQALSSTTIRLPDVVGLVLWVLADGSNTRWVFIKNKALVQKVVMVAVPGIDADLFQEKKAGLPNMHTLLGPATKLQAKNATVRPGQTVSALFAVPMRKKRKREVAEEKQAGKRRRAPFPPSHYAMRLEQMEAHNFPLPEVSESGEMRCPEGYIATQPSGAAGAVSVPSERMVALDCEMCQTTAGLEVTRVTLIDEMCQVLLDELVLPHNPITDYVTRYSGITAAMMAGVTTRLADVQQRFLELVSAETLLVGHSLENDLLCLKIIHANILDTAVLFPHPRGPPYRSALRIITEKFLKRQIQNGSHDSIADARAAMELAQLKVKNGPSFGLGTTDEAFEKLMDVLGESNRRCTLVDRQDMLNRHVTGSAAAVVSTSDADALAKAIREAQNPAINFLWTQLRDLSTFFEERAQWRRQTAIRAVEDDKQVERLLATIDRQIGELHRALPPNTLLLVVTCQGDTAECRRLQEQKFRRQQGLDGLPPWSTDCEAEFARILAGATRALCFCSVKQ</sequence>
<evidence type="ECO:0000256" key="5">
    <source>
        <dbReference type="ARBA" id="ARBA00022839"/>
    </source>
</evidence>
<dbReference type="SUPFAM" id="SSF53098">
    <property type="entry name" value="Ribonuclease H-like"/>
    <property type="match status" value="1"/>
</dbReference>
<dbReference type="InterPro" id="IPR034922">
    <property type="entry name" value="REX1-like_exo"/>
</dbReference>
<keyword evidence="4" id="KW-0378">Hydrolase</keyword>
<proteinExistence type="inferred from homology"/>
<keyword evidence="5" id="KW-0269">Exonuclease</keyword>
<dbReference type="SMART" id="SM00479">
    <property type="entry name" value="EXOIII"/>
    <property type="match status" value="1"/>
</dbReference>
<dbReference type="GO" id="GO:0005634">
    <property type="term" value="C:nucleus"/>
    <property type="evidence" value="ECO:0007669"/>
    <property type="project" value="UniProtKB-SubCell"/>
</dbReference>
<evidence type="ECO:0000256" key="2">
    <source>
        <dbReference type="ARBA" id="ARBA00006357"/>
    </source>
</evidence>
<feature type="domain" description="Exonuclease" evidence="8">
    <location>
        <begin position="259"/>
        <end position="416"/>
    </location>
</feature>
<evidence type="ECO:0000259" key="8">
    <source>
        <dbReference type="SMART" id="SM00479"/>
    </source>
</evidence>
<dbReference type="GO" id="GO:0003676">
    <property type="term" value="F:nucleic acid binding"/>
    <property type="evidence" value="ECO:0007669"/>
    <property type="project" value="InterPro"/>
</dbReference>
<comment type="similarity">
    <text evidence="2">Belongs to the REXO1/REXO3 family.</text>
</comment>
<dbReference type="AlphaFoldDB" id="A0AAW1QH20"/>
<evidence type="ECO:0000256" key="7">
    <source>
        <dbReference type="SAM" id="MobiDB-lite"/>
    </source>
</evidence>
<dbReference type="InterPro" id="IPR012337">
    <property type="entry name" value="RNaseH-like_sf"/>
</dbReference>
<keyword evidence="10" id="KW-1185">Reference proteome</keyword>
<dbReference type="PANTHER" id="PTHR12801:SF157">
    <property type="entry name" value="SMALL RNA DEGRADING NUCLEASE 5"/>
    <property type="match status" value="1"/>
</dbReference>
<dbReference type="InterPro" id="IPR047021">
    <property type="entry name" value="REXO1/3/4-like"/>
</dbReference>
<feature type="region of interest" description="Disordered" evidence="7">
    <location>
        <begin position="1"/>
        <end position="72"/>
    </location>
</feature>
<reference evidence="9 10" key="1">
    <citation type="journal article" date="2024" name="Nat. Commun.">
        <title>Phylogenomics reveals the evolutionary origins of lichenization in chlorophyte algae.</title>
        <authorList>
            <person name="Puginier C."/>
            <person name="Libourel C."/>
            <person name="Otte J."/>
            <person name="Skaloud P."/>
            <person name="Haon M."/>
            <person name="Grisel S."/>
            <person name="Petersen M."/>
            <person name="Berrin J.G."/>
            <person name="Delaux P.M."/>
            <person name="Dal Grande F."/>
            <person name="Keller J."/>
        </authorList>
    </citation>
    <scope>NUCLEOTIDE SEQUENCE [LARGE SCALE GENOMIC DNA]</scope>
    <source>
        <strain evidence="9 10">SAG 2043</strain>
    </source>
</reference>